<dbReference type="InterPro" id="IPR006131">
    <property type="entry name" value="Asp_carbamoyltransf_Asp/Orn-bd"/>
</dbReference>
<dbReference type="GO" id="GO:0004585">
    <property type="term" value="F:ornithine carbamoyltransferase activity"/>
    <property type="evidence" value="ECO:0007669"/>
    <property type="project" value="UniProtKB-ARBA"/>
</dbReference>
<organism evidence="5 6">
    <name type="scientific">Sedimentibacter saalensis</name>
    <dbReference type="NCBI Taxonomy" id="130788"/>
    <lineage>
        <taxon>Bacteria</taxon>
        <taxon>Bacillati</taxon>
        <taxon>Bacillota</taxon>
        <taxon>Tissierellia</taxon>
        <taxon>Sedimentibacter</taxon>
    </lineage>
</organism>
<dbReference type="OrthoDB" id="9802587at2"/>
<dbReference type="PRINTS" id="PR00102">
    <property type="entry name" value="OTCASE"/>
</dbReference>
<evidence type="ECO:0000313" key="6">
    <source>
        <dbReference type="Proteomes" id="UP000315343"/>
    </source>
</evidence>
<protein>
    <submittedName>
        <fullName evidence="5">Ornithine carbamoyltransferase</fullName>
    </submittedName>
</protein>
<dbReference type="PANTHER" id="PTHR45753">
    <property type="entry name" value="ORNITHINE CARBAMOYLTRANSFERASE, MITOCHONDRIAL"/>
    <property type="match status" value="1"/>
</dbReference>
<dbReference type="Proteomes" id="UP000315343">
    <property type="component" value="Unassembled WGS sequence"/>
</dbReference>
<evidence type="ECO:0000256" key="1">
    <source>
        <dbReference type="ARBA" id="ARBA00022679"/>
    </source>
</evidence>
<dbReference type="AlphaFoldDB" id="A0A562JEU3"/>
<proteinExistence type="inferred from homology"/>
<dbReference type="GO" id="GO:0019240">
    <property type="term" value="P:citrulline biosynthetic process"/>
    <property type="evidence" value="ECO:0007669"/>
    <property type="project" value="TreeGrafter"/>
</dbReference>
<evidence type="ECO:0000259" key="4">
    <source>
        <dbReference type="Pfam" id="PF02729"/>
    </source>
</evidence>
<dbReference type="InterPro" id="IPR006130">
    <property type="entry name" value="Asp/Orn_carbamoylTrfase"/>
</dbReference>
<comment type="caution">
    <text evidence="5">The sequence shown here is derived from an EMBL/GenBank/DDBJ whole genome shotgun (WGS) entry which is preliminary data.</text>
</comment>
<keyword evidence="1 2" id="KW-0808">Transferase</keyword>
<dbReference type="InterPro" id="IPR006132">
    <property type="entry name" value="Asp/Orn_carbamoyltranf_P-bd"/>
</dbReference>
<evidence type="ECO:0000313" key="5">
    <source>
        <dbReference type="EMBL" id="TWH81691.1"/>
    </source>
</evidence>
<dbReference type="RefSeq" id="WP_145081853.1">
    <property type="nucleotide sequence ID" value="NZ_VLKH01000003.1"/>
</dbReference>
<evidence type="ECO:0000256" key="2">
    <source>
        <dbReference type="RuleBase" id="RU003634"/>
    </source>
</evidence>
<comment type="similarity">
    <text evidence="2">Belongs to the aspartate/ornithine carbamoyltransferase superfamily.</text>
</comment>
<dbReference type="Pfam" id="PF00185">
    <property type="entry name" value="OTCace"/>
    <property type="match status" value="1"/>
</dbReference>
<dbReference type="EMBL" id="VLKH01000003">
    <property type="protein sequence ID" value="TWH81691.1"/>
    <property type="molecule type" value="Genomic_DNA"/>
</dbReference>
<dbReference type="PANTHER" id="PTHR45753:SF3">
    <property type="entry name" value="ORNITHINE TRANSCARBAMYLASE, MITOCHONDRIAL"/>
    <property type="match status" value="1"/>
</dbReference>
<dbReference type="GO" id="GO:0042450">
    <property type="term" value="P:L-arginine biosynthetic process via ornithine"/>
    <property type="evidence" value="ECO:0007669"/>
    <property type="project" value="TreeGrafter"/>
</dbReference>
<accession>A0A562JEU3</accession>
<dbReference type="Pfam" id="PF02729">
    <property type="entry name" value="OTCace_N"/>
    <property type="match status" value="1"/>
</dbReference>
<reference evidence="5 6" key="1">
    <citation type="submission" date="2019-07" db="EMBL/GenBank/DDBJ databases">
        <title>Genomic Encyclopedia of Type Strains, Phase I: the one thousand microbial genomes (KMG-I) project.</title>
        <authorList>
            <person name="Kyrpides N."/>
        </authorList>
    </citation>
    <scope>NUCLEOTIDE SEQUENCE [LARGE SCALE GENOMIC DNA]</scope>
    <source>
        <strain evidence="5 6">DSM 13558</strain>
    </source>
</reference>
<dbReference type="Gene3D" id="3.40.50.1370">
    <property type="entry name" value="Aspartate/ornithine carbamoyltransferase"/>
    <property type="match status" value="2"/>
</dbReference>
<gene>
    <name evidence="5" type="ORF">LY60_01446</name>
</gene>
<feature type="domain" description="Aspartate/ornithine carbamoyltransferase carbamoyl-P binding" evidence="4">
    <location>
        <begin position="2"/>
        <end position="134"/>
    </location>
</feature>
<keyword evidence="6" id="KW-1185">Reference proteome</keyword>
<evidence type="ECO:0000259" key="3">
    <source>
        <dbReference type="Pfam" id="PF00185"/>
    </source>
</evidence>
<sequence>MRNLIRINDYSKDEVYEIFKIAEEVKNGKYTDFLKGKSIVMFFPSSSIRTRVTYEKGIYLLGGQSVLFPSDTLDKKENIKDVVGYLNNWADCIIVRHSNIELIEEMSKSSAVSIINAMTSVNHPCEILTDLYSLSKIRDDYLNSKYLFVGAKGNIGMAWKEASDLFGFELTQSCPVGYEINGVTVEHNLREAIIGKDIVLTDPINKDILKDFVNHQITKSLMDTANPSALLNPCPPFYRGEEVSADVIDSHYFVGYEFKKHLLEVQQAIIIYNMNN</sequence>
<dbReference type="GO" id="GO:0016597">
    <property type="term" value="F:amino acid binding"/>
    <property type="evidence" value="ECO:0007669"/>
    <property type="project" value="InterPro"/>
</dbReference>
<dbReference type="InterPro" id="IPR002292">
    <property type="entry name" value="Orn/put_carbamltrans"/>
</dbReference>
<feature type="domain" description="Aspartate/ornithine carbamoyltransferase Asp/Orn-binding" evidence="3">
    <location>
        <begin position="144"/>
        <end position="271"/>
    </location>
</feature>
<name>A0A562JEU3_9FIRM</name>
<dbReference type="PRINTS" id="PR00100">
    <property type="entry name" value="AOTCASE"/>
</dbReference>
<dbReference type="SUPFAM" id="SSF53671">
    <property type="entry name" value="Aspartate/ornithine carbamoyltransferase"/>
    <property type="match status" value="1"/>
</dbReference>
<dbReference type="InterPro" id="IPR036901">
    <property type="entry name" value="Asp/Orn_carbamoylTrfase_sf"/>
</dbReference>